<name>A0A5B7J7R6_PORTR</name>
<gene>
    <name evidence="1" type="ORF">E2C01_083885</name>
</gene>
<sequence length="68" mass="7589">MKQISLSNNTIKNRIAEISEDIKENVVSVVQWNHACFGVRAHGFESCPWSECNLGFLTLSKDFLAGGF</sequence>
<comment type="caution">
    <text evidence="1">The sequence shown here is derived from an EMBL/GenBank/DDBJ whole genome shotgun (WGS) entry which is preliminary data.</text>
</comment>
<evidence type="ECO:0000313" key="1">
    <source>
        <dbReference type="EMBL" id="MPC88958.1"/>
    </source>
</evidence>
<protein>
    <submittedName>
        <fullName evidence="1">Uncharacterized protein</fullName>
    </submittedName>
</protein>
<dbReference type="Proteomes" id="UP000324222">
    <property type="component" value="Unassembled WGS sequence"/>
</dbReference>
<dbReference type="EMBL" id="VSRR010079474">
    <property type="protein sequence ID" value="MPC88958.1"/>
    <property type="molecule type" value="Genomic_DNA"/>
</dbReference>
<organism evidence="1 2">
    <name type="scientific">Portunus trituberculatus</name>
    <name type="common">Swimming crab</name>
    <name type="synonym">Neptunus trituberculatus</name>
    <dbReference type="NCBI Taxonomy" id="210409"/>
    <lineage>
        <taxon>Eukaryota</taxon>
        <taxon>Metazoa</taxon>
        <taxon>Ecdysozoa</taxon>
        <taxon>Arthropoda</taxon>
        <taxon>Crustacea</taxon>
        <taxon>Multicrustacea</taxon>
        <taxon>Malacostraca</taxon>
        <taxon>Eumalacostraca</taxon>
        <taxon>Eucarida</taxon>
        <taxon>Decapoda</taxon>
        <taxon>Pleocyemata</taxon>
        <taxon>Brachyura</taxon>
        <taxon>Eubrachyura</taxon>
        <taxon>Portunoidea</taxon>
        <taxon>Portunidae</taxon>
        <taxon>Portuninae</taxon>
        <taxon>Portunus</taxon>
    </lineage>
</organism>
<proteinExistence type="predicted"/>
<reference evidence="1 2" key="1">
    <citation type="submission" date="2019-05" db="EMBL/GenBank/DDBJ databases">
        <title>Another draft genome of Portunus trituberculatus and its Hox gene families provides insights of decapod evolution.</title>
        <authorList>
            <person name="Jeong J.-H."/>
            <person name="Song I."/>
            <person name="Kim S."/>
            <person name="Choi T."/>
            <person name="Kim D."/>
            <person name="Ryu S."/>
            <person name="Kim W."/>
        </authorList>
    </citation>
    <scope>NUCLEOTIDE SEQUENCE [LARGE SCALE GENOMIC DNA]</scope>
    <source>
        <tissue evidence="1">Muscle</tissue>
    </source>
</reference>
<keyword evidence="2" id="KW-1185">Reference proteome</keyword>
<evidence type="ECO:0000313" key="2">
    <source>
        <dbReference type="Proteomes" id="UP000324222"/>
    </source>
</evidence>
<dbReference type="AlphaFoldDB" id="A0A5B7J7R6"/>
<accession>A0A5B7J7R6</accession>